<dbReference type="Gene3D" id="3.40.630.90">
    <property type="match status" value="1"/>
</dbReference>
<protein>
    <submittedName>
        <fullName evidence="2">GNAT family N-acetyltransferase</fullName>
        <ecNumber evidence="2">2.3.1.-</ecNumber>
    </submittedName>
</protein>
<evidence type="ECO:0000313" key="2">
    <source>
        <dbReference type="EMBL" id="MBT0665953.1"/>
    </source>
</evidence>
<dbReference type="EC" id="2.3.1.-" evidence="2"/>
<accession>A0AAW4L4Y8</accession>
<proteinExistence type="predicted"/>
<keyword evidence="2" id="KW-0808">Transferase</keyword>
<dbReference type="Pfam" id="PF18014">
    <property type="entry name" value="Acetyltransf_18"/>
    <property type="match status" value="1"/>
</dbReference>
<dbReference type="Pfam" id="PF00583">
    <property type="entry name" value="Acetyltransf_1"/>
    <property type="match status" value="1"/>
</dbReference>
<gene>
    <name evidence="2" type="ORF">KI809_16705</name>
</gene>
<comment type="caution">
    <text evidence="2">The sequence shown here is derived from an EMBL/GenBank/DDBJ whole genome shotgun (WGS) entry which is preliminary data.</text>
</comment>
<reference evidence="2 3" key="1">
    <citation type="submission" date="2021-05" db="EMBL/GenBank/DDBJ databases">
        <title>The draft genome of Geobacter pelophilus DSM 12255.</title>
        <authorList>
            <person name="Xu Z."/>
            <person name="Masuda Y."/>
            <person name="Itoh H."/>
            <person name="Senoo K."/>
        </authorList>
    </citation>
    <scope>NUCLEOTIDE SEQUENCE [LARGE SCALE GENOMIC DNA]</scope>
    <source>
        <strain evidence="2 3">DSM 12255</strain>
    </source>
</reference>
<dbReference type="CDD" id="cd04301">
    <property type="entry name" value="NAT_SF"/>
    <property type="match status" value="1"/>
</dbReference>
<keyword evidence="2" id="KW-0012">Acyltransferase</keyword>
<dbReference type="PANTHER" id="PTHR47237">
    <property type="entry name" value="SLL0310 PROTEIN"/>
    <property type="match status" value="1"/>
</dbReference>
<dbReference type="PROSITE" id="PS51186">
    <property type="entry name" value="GNAT"/>
    <property type="match status" value="1"/>
</dbReference>
<dbReference type="Gene3D" id="3.40.630.30">
    <property type="match status" value="1"/>
</dbReference>
<dbReference type="AlphaFoldDB" id="A0AAW4L4Y8"/>
<keyword evidence="3" id="KW-1185">Reference proteome</keyword>
<evidence type="ECO:0000313" key="3">
    <source>
        <dbReference type="Proteomes" id="UP000811899"/>
    </source>
</evidence>
<dbReference type="InterPro" id="IPR041496">
    <property type="entry name" value="YitH/HolE_GNAT"/>
</dbReference>
<evidence type="ECO:0000259" key="1">
    <source>
        <dbReference type="PROSITE" id="PS51186"/>
    </source>
</evidence>
<dbReference type="InterPro" id="IPR000182">
    <property type="entry name" value="GNAT_dom"/>
</dbReference>
<feature type="domain" description="N-acetyltransferase" evidence="1">
    <location>
        <begin position="1"/>
        <end position="141"/>
    </location>
</feature>
<dbReference type="EMBL" id="JAHCVJ010000007">
    <property type="protein sequence ID" value="MBT0665953.1"/>
    <property type="molecule type" value="Genomic_DNA"/>
</dbReference>
<sequence>MIVDSFDQSEIELFLDLAAAEGWISDQWELAFLLKAFPQGCFVARETGGVPVAFITSVAYRNSGWIGNLIVHQDFRRRGIASLLMTKCMESLGLTGVRTIWLTASPSGAPLYKGLGFQTIDHVARWYLNRSFAVSPETAASEQGFQELLCHDSVGWGDDRSAICHEKLRLGKLFMDGGSSLIIHNTGTHSYIGPWVGGSELCAERLLARIYSRLTDNGATCLDVPVGNPWSKAMLEKFGFVCSGETVLMYHGDIPDYRPDTIYALASMGSIG</sequence>
<dbReference type="InterPro" id="IPR016181">
    <property type="entry name" value="Acyl_CoA_acyltransferase"/>
</dbReference>
<name>A0AAW4L4Y8_9BACT</name>
<dbReference type="GO" id="GO:0016747">
    <property type="term" value="F:acyltransferase activity, transferring groups other than amino-acyl groups"/>
    <property type="evidence" value="ECO:0007669"/>
    <property type="project" value="InterPro"/>
</dbReference>
<dbReference type="PANTHER" id="PTHR47237:SF1">
    <property type="entry name" value="SLL0310 PROTEIN"/>
    <property type="match status" value="1"/>
</dbReference>
<dbReference type="InterPro" id="IPR052729">
    <property type="entry name" value="Acyl/Acetyltrans_Enzymes"/>
</dbReference>
<dbReference type="SUPFAM" id="SSF55729">
    <property type="entry name" value="Acyl-CoA N-acyltransferases (Nat)"/>
    <property type="match status" value="1"/>
</dbReference>
<dbReference type="RefSeq" id="WP_214172717.1">
    <property type="nucleotide sequence ID" value="NZ_JAHCVJ010000007.1"/>
</dbReference>
<dbReference type="Proteomes" id="UP000811899">
    <property type="component" value="Unassembled WGS sequence"/>
</dbReference>
<organism evidence="2 3">
    <name type="scientific">Geoanaerobacter pelophilus</name>
    <dbReference type="NCBI Taxonomy" id="60036"/>
    <lineage>
        <taxon>Bacteria</taxon>
        <taxon>Pseudomonadati</taxon>
        <taxon>Thermodesulfobacteriota</taxon>
        <taxon>Desulfuromonadia</taxon>
        <taxon>Geobacterales</taxon>
        <taxon>Geobacteraceae</taxon>
        <taxon>Geoanaerobacter</taxon>
    </lineage>
</organism>